<accession>A0A2A9EXL5</accession>
<dbReference type="OrthoDB" id="9969283at2"/>
<dbReference type="AlphaFoldDB" id="A0A2A9EXL5"/>
<keyword evidence="3" id="KW-1185">Reference proteome</keyword>
<feature type="transmembrane region" description="Helical" evidence="1">
    <location>
        <begin position="54"/>
        <end position="70"/>
    </location>
</feature>
<protein>
    <submittedName>
        <fullName evidence="2">Uncharacterized protein</fullName>
    </submittedName>
</protein>
<keyword evidence="1" id="KW-0812">Transmembrane</keyword>
<feature type="transmembrane region" description="Helical" evidence="1">
    <location>
        <begin position="90"/>
        <end position="115"/>
    </location>
</feature>
<dbReference type="RefSeq" id="WP_098463399.1">
    <property type="nucleotide sequence ID" value="NZ_PDJJ01000001.1"/>
</dbReference>
<comment type="caution">
    <text evidence="2">The sequence shown here is derived from an EMBL/GenBank/DDBJ whole genome shotgun (WGS) entry which is preliminary data.</text>
</comment>
<reference evidence="2 3" key="1">
    <citation type="submission" date="2017-10" db="EMBL/GenBank/DDBJ databases">
        <title>Sequencing the genomes of 1000 actinobacteria strains.</title>
        <authorList>
            <person name="Klenk H.-P."/>
        </authorList>
    </citation>
    <scope>NUCLEOTIDE SEQUENCE [LARGE SCALE GENOMIC DNA]</scope>
    <source>
        <strain evidence="2 3">DSM 21863</strain>
    </source>
</reference>
<proteinExistence type="predicted"/>
<dbReference type="Proteomes" id="UP000224130">
    <property type="component" value="Unassembled WGS sequence"/>
</dbReference>
<sequence>MRRKGRAERRSLWEDVRDRALPLSPEEQVRPAAFLRAGAGDAATLLALRALRRAVWPLIIAGVGIAWLNNEFDAQTLSVLTNPEEYVAAFLSPLALLAVGWGLRILVSLAGLVIAAPLAQGAWVEGAQAVSRGRRLIDLAYLSAGYRSVRWSYAVQREAVARCGDLGRRLSWLETAGRVALPVAFAFLVWVALQDVGTTTPAG</sequence>
<gene>
    <name evidence="2" type="ORF">ATJ88_1642</name>
</gene>
<dbReference type="EMBL" id="PDJJ01000001">
    <property type="protein sequence ID" value="PFG42965.1"/>
    <property type="molecule type" value="Genomic_DNA"/>
</dbReference>
<evidence type="ECO:0000256" key="1">
    <source>
        <dbReference type="SAM" id="Phobius"/>
    </source>
</evidence>
<evidence type="ECO:0000313" key="3">
    <source>
        <dbReference type="Proteomes" id="UP000224130"/>
    </source>
</evidence>
<keyword evidence="1" id="KW-0472">Membrane</keyword>
<evidence type="ECO:0000313" key="2">
    <source>
        <dbReference type="EMBL" id="PFG42965.1"/>
    </source>
</evidence>
<feature type="transmembrane region" description="Helical" evidence="1">
    <location>
        <begin position="175"/>
        <end position="193"/>
    </location>
</feature>
<keyword evidence="1" id="KW-1133">Transmembrane helix</keyword>
<name>A0A2A9EXL5_9MICO</name>
<organism evidence="2 3">
    <name type="scientific">Isoptericola jiangsuensis</name>
    <dbReference type="NCBI Taxonomy" id="548579"/>
    <lineage>
        <taxon>Bacteria</taxon>
        <taxon>Bacillati</taxon>
        <taxon>Actinomycetota</taxon>
        <taxon>Actinomycetes</taxon>
        <taxon>Micrococcales</taxon>
        <taxon>Promicromonosporaceae</taxon>
        <taxon>Isoptericola</taxon>
    </lineage>
</organism>